<protein>
    <recommendedName>
        <fullName evidence="3">DUF126 domain-containing protein</fullName>
    </recommendedName>
</protein>
<accession>A0ABW0Q3Z8</accession>
<evidence type="ECO:0000313" key="1">
    <source>
        <dbReference type="EMBL" id="MFC5519004.1"/>
    </source>
</evidence>
<evidence type="ECO:0000313" key="2">
    <source>
        <dbReference type="Proteomes" id="UP001596150"/>
    </source>
</evidence>
<gene>
    <name evidence="1" type="ORF">ACFPP9_24790</name>
</gene>
<organism evidence="1 2">
    <name type="scientific">Kaistia terrae</name>
    <dbReference type="NCBI Taxonomy" id="537017"/>
    <lineage>
        <taxon>Bacteria</taxon>
        <taxon>Pseudomonadati</taxon>
        <taxon>Pseudomonadota</taxon>
        <taxon>Alphaproteobacteria</taxon>
        <taxon>Hyphomicrobiales</taxon>
        <taxon>Kaistiaceae</taxon>
        <taxon>Kaistia</taxon>
    </lineage>
</organism>
<comment type="caution">
    <text evidence="1">The sequence shown here is derived from an EMBL/GenBank/DDBJ whole genome shotgun (WGS) entry which is preliminary data.</text>
</comment>
<dbReference type="Proteomes" id="UP001596150">
    <property type="component" value="Unassembled WGS sequence"/>
</dbReference>
<sequence>MSSVEIGGNYMSRGTILADGSETECYTVPAKKWASLTSIRAAKNDGAAGTARVVWFIAQTGTAVCLAHDAVIPANSALEIELKPLAMRSGDEIRVTASAGVHVVISGLEEARSGT</sequence>
<reference evidence="2" key="1">
    <citation type="journal article" date="2019" name="Int. J. Syst. Evol. Microbiol.">
        <title>The Global Catalogue of Microorganisms (GCM) 10K type strain sequencing project: providing services to taxonomists for standard genome sequencing and annotation.</title>
        <authorList>
            <consortium name="The Broad Institute Genomics Platform"/>
            <consortium name="The Broad Institute Genome Sequencing Center for Infectious Disease"/>
            <person name="Wu L."/>
            <person name="Ma J."/>
        </authorList>
    </citation>
    <scope>NUCLEOTIDE SEQUENCE [LARGE SCALE GENOMIC DNA]</scope>
    <source>
        <strain evidence="2">KACC 12633</strain>
    </source>
</reference>
<dbReference type="RefSeq" id="WP_266346295.1">
    <property type="nucleotide sequence ID" value="NZ_JAPKNH010000015.1"/>
</dbReference>
<proteinExistence type="predicted"/>
<dbReference type="EMBL" id="JBHSML010000031">
    <property type="protein sequence ID" value="MFC5519004.1"/>
    <property type="molecule type" value="Genomic_DNA"/>
</dbReference>
<evidence type="ECO:0008006" key="3">
    <source>
        <dbReference type="Google" id="ProtNLM"/>
    </source>
</evidence>
<keyword evidence="2" id="KW-1185">Reference proteome</keyword>
<name>A0ABW0Q3Z8_9HYPH</name>